<comment type="caution">
    <text evidence="2">The sequence shown here is derived from an EMBL/GenBank/DDBJ whole genome shotgun (WGS) entry which is preliminary data.</text>
</comment>
<dbReference type="Proteomes" id="UP000717835">
    <property type="component" value="Unassembled WGS sequence"/>
</dbReference>
<dbReference type="AlphaFoldDB" id="A0A921LCK6"/>
<dbReference type="PANTHER" id="PTHR33371">
    <property type="entry name" value="INTERMEMBRANE PHOSPHOLIPID TRANSPORT SYSTEM BINDING PROTEIN MLAD-RELATED"/>
    <property type="match status" value="1"/>
</dbReference>
<protein>
    <submittedName>
        <fullName evidence="2">MlaD family protein</fullName>
    </submittedName>
</protein>
<feature type="domain" description="Mce/MlaD" evidence="1">
    <location>
        <begin position="38"/>
        <end position="104"/>
    </location>
</feature>
<dbReference type="PANTHER" id="PTHR33371:SF4">
    <property type="entry name" value="INTERMEMBRANE PHOSPHOLIPID TRANSPORT SYSTEM BINDING PROTEIN MLAD"/>
    <property type="match status" value="1"/>
</dbReference>
<accession>A0A921LCK6</accession>
<evidence type="ECO:0000259" key="1">
    <source>
        <dbReference type="Pfam" id="PF02470"/>
    </source>
</evidence>
<proteinExistence type="predicted"/>
<sequence>MKYITKEVKIGIAGIAALCILVYGINYLKGIHMFKPASYFYIKFNNVNGLTKSSPVYADGFRVGIVRELYYDYDNPGNVLAEIDVEPDLRIPKGSTAELAAEMLGGVRMNLLLANNPRERYEIGDTIPGNLNNGMMEKVANMVPQIEKMLPKLDSILASLNSVLASPAIPATLQNVQDLTASLAVSSHQLQTLMNKDIPQLTGKLNTIGDNFIVMSDNLKQIDYAAAMQKVDSTLANVRTLTEKLTSKDNTVGLLLNDPSLYNNLNATTANAASLLEDLQAHPKRYVHFSLFGKKDK</sequence>
<dbReference type="InterPro" id="IPR052336">
    <property type="entry name" value="MlaD_Phospholipid_Transporter"/>
</dbReference>
<name>A0A921LCK6_9BACT</name>
<evidence type="ECO:0000313" key="3">
    <source>
        <dbReference type="Proteomes" id="UP000717835"/>
    </source>
</evidence>
<reference evidence="2" key="1">
    <citation type="journal article" date="2021" name="PeerJ">
        <title>Extensive microbial diversity within the chicken gut microbiome revealed by metagenomics and culture.</title>
        <authorList>
            <person name="Gilroy R."/>
            <person name="Ravi A."/>
            <person name="Getino M."/>
            <person name="Pursley I."/>
            <person name="Horton D.L."/>
            <person name="Alikhan N.F."/>
            <person name="Baker D."/>
            <person name="Gharbi K."/>
            <person name="Hall N."/>
            <person name="Watson M."/>
            <person name="Adriaenssens E.M."/>
            <person name="Foster-Nyarko E."/>
            <person name="Jarju S."/>
            <person name="Secka A."/>
            <person name="Antonio M."/>
            <person name="Oren A."/>
            <person name="Chaudhuri R.R."/>
            <person name="La Ragione R."/>
            <person name="Hildebrand F."/>
            <person name="Pallen M.J."/>
        </authorList>
    </citation>
    <scope>NUCLEOTIDE SEQUENCE</scope>
    <source>
        <strain evidence="2">CHK55-1828</strain>
    </source>
</reference>
<gene>
    <name evidence="2" type="ORF">K8W02_09365</name>
</gene>
<dbReference type="RefSeq" id="WP_022021136.1">
    <property type="nucleotide sequence ID" value="NZ_CALUIP010000013.1"/>
</dbReference>
<dbReference type="InterPro" id="IPR003399">
    <property type="entry name" value="Mce/MlaD"/>
</dbReference>
<reference evidence="2" key="2">
    <citation type="submission" date="2021-09" db="EMBL/GenBank/DDBJ databases">
        <authorList>
            <person name="Gilroy R."/>
        </authorList>
    </citation>
    <scope>NUCLEOTIDE SEQUENCE</scope>
    <source>
        <strain evidence="2">CHK55-1828</strain>
    </source>
</reference>
<evidence type="ECO:0000313" key="2">
    <source>
        <dbReference type="EMBL" id="HJF92574.1"/>
    </source>
</evidence>
<organism evidence="2 3">
    <name type="scientific">Mediterranea massiliensis</name>
    <dbReference type="NCBI Taxonomy" id="1841865"/>
    <lineage>
        <taxon>Bacteria</taxon>
        <taxon>Pseudomonadati</taxon>
        <taxon>Bacteroidota</taxon>
        <taxon>Bacteroidia</taxon>
        <taxon>Bacteroidales</taxon>
        <taxon>Bacteroidaceae</taxon>
        <taxon>Mediterranea</taxon>
    </lineage>
</organism>
<dbReference type="Pfam" id="PF02470">
    <property type="entry name" value="MlaD"/>
    <property type="match status" value="1"/>
</dbReference>
<dbReference type="OrthoDB" id="9769132at2"/>
<dbReference type="EMBL" id="DYVX01000076">
    <property type="protein sequence ID" value="HJF92574.1"/>
    <property type="molecule type" value="Genomic_DNA"/>
</dbReference>